<evidence type="ECO:0000256" key="2">
    <source>
        <dbReference type="ARBA" id="ARBA00007599"/>
    </source>
</evidence>
<keyword evidence="6" id="KW-0479">Metal-binding</keyword>
<proteinExistence type="inferred from homology"/>
<dbReference type="GO" id="GO:0005524">
    <property type="term" value="F:ATP binding"/>
    <property type="evidence" value="ECO:0007669"/>
    <property type="project" value="UniProtKB-KW"/>
</dbReference>
<gene>
    <name evidence="11" type="ORF">SanaruYs_17290</name>
</gene>
<organism evidence="11 12">
    <name type="scientific">Chryseotalea sanaruensis</name>
    <dbReference type="NCBI Taxonomy" id="2482724"/>
    <lineage>
        <taxon>Bacteria</taxon>
        <taxon>Pseudomonadati</taxon>
        <taxon>Bacteroidota</taxon>
        <taxon>Cytophagia</taxon>
        <taxon>Cytophagales</taxon>
        <taxon>Chryseotaleaceae</taxon>
        <taxon>Chryseotalea</taxon>
    </lineage>
</organism>
<evidence type="ECO:0000313" key="11">
    <source>
        <dbReference type="EMBL" id="GCC51504.1"/>
    </source>
</evidence>
<keyword evidence="11" id="KW-0808">Transferase</keyword>
<dbReference type="PANTHER" id="PTHR33540:SF2">
    <property type="entry name" value="TRNA THREONYLCARBAMOYLADENOSINE BIOSYNTHESIS PROTEIN TSAE"/>
    <property type="match status" value="1"/>
</dbReference>
<evidence type="ECO:0000313" key="12">
    <source>
        <dbReference type="Proteomes" id="UP000288227"/>
    </source>
</evidence>
<dbReference type="GO" id="GO:0016740">
    <property type="term" value="F:transferase activity"/>
    <property type="evidence" value="ECO:0007669"/>
    <property type="project" value="UniProtKB-KW"/>
</dbReference>
<protein>
    <recommendedName>
        <fullName evidence="3">tRNA threonylcarbamoyladenosine biosynthesis protein TsaE</fullName>
    </recommendedName>
    <alternativeName>
        <fullName evidence="10">t(6)A37 threonylcarbamoyladenosine biosynthesis protein TsaE</fullName>
    </alternativeName>
</protein>
<dbReference type="Pfam" id="PF02367">
    <property type="entry name" value="TsaE"/>
    <property type="match status" value="1"/>
</dbReference>
<keyword evidence="8" id="KW-0067">ATP-binding</keyword>
<dbReference type="NCBIfam" id="TIGR00150">
    <property type="entry name" value="T6A_YjeE"/>
    <property type="match status" value="1"/>
</dbReference>
<comment type="subcellular location">
    <subcellularLocation>
        <location evidence="1">Cytoplasm</location>
    </subcellularLocation>
</comment>
<accession>A0A401U9H3</accession>
<keyword evidence="12" id="KW-1185">Reference proteome</keyword>
<dbReference type="Proteomes" id="UP000288227">
    <property type="component" value="Unassembled WGS sequence"/>
</dbReference>
<evidence type="ECO:0000256" key="3">
    <source>
        <dbReference type="ARBA" id="ARBA00019010"/>
    </source>
</evidence>
<evidence type="ECO:0000256" key="10">
    <source>
        <dbReference type="ARBA" id="ARBA00032441"/>
    </source>
</evidence>
<dbReference type="GO" id="GO:0002949">
    <property type="term" value="P:tRNA threonylcarbamoyladenosine modification"/>
    <property type="evidence" value="ECO:0007669"/>
    <property type="project" value="InterPro"/>
</dbReference>
<keyword evidence="4" id="KW-0963">Cytoplasm</keyword>
<dbReference type="GO" id="GO:0046872">
    <property type="term" value="F:metal ion binding"/>
    <property type="evidence" value="ECO:0007669"/>
    <property type="project" value="UniProtKB-KW"/>
</dbReference>
<keyword evidence="5" id="KW-0819">tRNA processing</keyword>
<reference evidence="11 12" key="1">
    <citation type="submission" date="2018-11" db="EMBL/GenBank/DDBJ databases">
        <title>Chryseotalea sanarue gen. nov., sp., nov., a member of the family Cytophagaceae, isolated from a brackish lake in Hamamatsu Japan.</title>
        <authorList>
            <person name="Maejima Y."/>
            <person name="Iino T."/>
            <person name="Muraguchi Y."/>
            <person name="Fukuda K."/>
            <person name="Ohkuma M."/>
            <person name="Moriuchi R."/>
            <person name="Dohra H."/>
            <person name="Kimbara K."/>
            <person name="Shintani M."/>
        </authorList>
    </citation>
    <scope>NUCLEOTIDE SEQUENCE [LARGE SCALE GENOMIC DNA]</scope>
    <source>
        <strain evidence="11 12">Ys</strain>
    </source>
</reference>
<keyword evidence="9" id="KW-0460">Magnesium</keyword>
<dbReference type="AlphaFoldDB" id="A0A401U9H3"/>
<dbReference type="InterPro" id="IPR027417">
    <property type="entry name" value="P-loop_NTPase"/>
</dbReference>
<dbReference type="Gene3D" id="3.40.50.300">
    <property type="entry name" value="P-loop containing nucleotide triphosphate hydrolases"/>
    <property type="match status" value="1"/>
</dbReference>
<evidence type="ECO:0000256" key="4">
    <source>
        <dbReference type="ARBA" id="ARBA00022490"/>
    </source>
</evidence>
<evidence type="ECO:0000256" key="5">
    <source>
        <dbReference type="ARBA" id="ARBA00022694"/>
    </source>
</evidence>
<evidence type="ECO:0000256" key="9">
    <source>
        <dbReference type="ARBA" id="ARBA00022842"/>
    </source>
</evidence>
<comment type="similarity">
    <text evidence="2">Belongs to the TsaE family.</text>
</comment>
<comment type="caution">
    <text evidence="11">The sequence shown here is derived from an EMBL/GenBank/DDBJ whole genome shotgun (WGS) entry which is preliminary data.</text>
</comment>
<dbReference type="EMBL" id="BHXQ01000003">
    <property type="protein sequence ID" value="GCC51504.1"/>
    <property type="molecule type" value="Genomic_DNA"/>
</dbReference>
<dbReference type="SUPFAM" id="SSF52540">
    <property type="entry name" value="P-loop containing nucleoside triphosphate hydrolases"/>
    <property type="match status" value="1"/>
</dbReference>
<dbReference type="GO" id="GO:0005737">
    <property type="term" value="C:cytoplasm"/>
    <property type="evidence" value="ECO:0007669"/>
    <property type="project" value="UniProtKB-SubCell"/>
</dbReference>
<sequence length="153" mass="17551">MRVSEETVVLHDVGIDQLAEVASIFLQKAGSERIWLVEGEMGAGKTTFIKALCVLLGVKDNMSSPTFSIVNEYETVNSEIVFHFDFYRLKNEREAIDIGIDDYFYSGAYCFIEWSEKIKNLIPDDYVVVNIQPITETTRTLYLTIHGREEKRI</sequence>
<dbReference type="RefSeq" id="WP_170177231.1">
    <property type="nucleotide sequence ID" value="NZ_BHXQ01000003.1"/>
</dbReference>
<evidence type="ECO:0000256" key="6">
    <source>
        <dbReference type="ARBA" id="ARBA00022723"/>
    </source>
</evidence>
<keyword evidence="7" id="KW-0547">Nucleotide-binding</keyword>
<evidence type="ECO:0000256" key="8">
    <source>
        <dbReference type="ARBA" id="ARBA00022840"/>
    </source>
</evidence>
<evidence type="ECO:0000256" key="1">
    <source>
        <dbReference type="ARBA" id="ARBA00004496"/>
    </source>
</evidence>
<evidence type="ECO:0000256" key="7">
    <source>
        <dbReference type="ARBA" id="ARBA00022741"/>
    </source>
</evidence>
<dbReference type="InterPro" id="IPR003442">
    <property type="entry name" value="T6A_TsaE"/>
</dbReference>
<dbReference type="PANTHER" id="PTHR33540">
    <property type="entry name" value="TRNA THREONYLCARBAMOYLADENOSINE BIOSYNTHESIS PROTEIN TSAE"/>
    <property type="match status" value="1"/>
</dbReference>
<name>A0A401U9H3_9BACT</name>